<dbReference type="Gene3D" id="3.40.640.10">
    <property type="entry name" value="Type I PLP-dependent aspartate aminotransferase-like (Major domain)"/>
    <property type="match status" value="1"/>
</dbReference>
<dbReference type="Gene3D" id="3.90.1150.10">
    <property type="entry name" value="Aspartate Aminotransferase, domain 1"/>
    <property type="match status" value="1"/>
</dbReference>
<keyword evidence="3" id="KW-0663">Pyridoxal phosphate</keyword>
<dbReference type="InterPro" id="IPR015421">
    <property type="entry name" value="PyrdxlP-dep_Trfase_major"/>
</dbReference>
<evidence type="ECO:0000259" key="4">
    <source>
        <dbReference type="Pfam" id="PF01212"/>
    </source>
</evidence>
<dbReference type="AlphaFoldDB" id="A0A654DN93"/>
<evidence type="ECO:0000256" key="2">
    <source>
        <dbReference type="ARBA" id="ARBA00006966"/>
    </source>
</evidence>
<evidence type="ECO:0000313" key="5">
    <source>
        <dbReference type="EMBL" id="VXD05844.1"/>
    </source>
</evidence>
<dbReference type="RefSeq" id="WP_070563890.1">
    <property type="nucleotide sequence ID" value="NZ_CP068086.1"/>
</dbReference>
<dbReference type="GeneID" id="97180617"/>
<feature type="domain" description="Aromatic amino acid beta-eliminating lyase/threonine aldolase" evidence="4">
    <location>
        <begin position="29"/>
        <end position="287"/>
    </location>
</feature>
<dbReference type="Pfam" id="PF01212">
    <property type="entry name" value="Beta_elim_lyase"/>
    <property type="match status" value="1"/>
</dbReference>
<dbReference type="GO" id="GO:0016829">
    <property type="term" value="F:lyase activity"/>
    <property type="evidence" value="ECO:0007669"/>
    <property type="project" value="InterPro"/>
</dbReference>
<organism evidence="5 6">
    <name type="scientific">Sphingobacterium multivorum</name>
    <dbReference type="NCBI Taxonomy" id="28454"/>
    <lineage>
        <taxon>Bacteria</taxon>
        <taxon>Pseudomonadati</taxon>
        <taxon>Bacteroidota</taxon>
        <taxon>Sphingobacteriia</taxon>
        <taxon>Sphingobacteriales</taxon>
        <taxon>Sphingobacteriaceae</taxon>
        <taxon>Sphingobacterium</taxon>
    </lineage>
</organism>
<protein>
    <submittedName>
        <fullName evidence="5">Threonine aldolase</fullName>
    </submittedName>
</protein>
<dbReference type="InterPro" id="IPR001597">
    <property type="entry name" value="ArAA_b-elim_lyase/Thr_aldolase"/>
</dbReference>
<comment type="cofactor">
    <cofactor evidence="1">
        <name>pyridoxal 5'-phosphate</name>
        <dbReference type="ChEBI" id="CHEBI:597326"/>
    </cofactor>
</comment>
<gene>
    <name evidence="5" type="ORF">SPHINGO8BC_60717</name>
</gene>
<reference evidence="5 6" key="1">
    <citation type="submission" date="2019-10" db="EMBL/GenBank/DDBJ databases">
        <authorList>
            <person name="Karimi E."/>
        </authorList>
    </citation>
    <scope>NUCLEOTIDE SEQUENCE [LARGE SCALE GENOMIC DNA]</scope>
    <source>
        <strain evidence="5">Sphingobacterium sp. 8BC</strain>
    </source>
</reference>
<dbReference type="InterPro" id="IPR015422">
    <property type="entry name" value="PyrdxlP-dep_Trfase_small"/>
</dbReference>
<name>A0A654DN93_SPHMU</name>
<comment type="similarity">
    <text evidence="2">Belongs to the threonine aldolase family.</text>
</comment>
<accession>A0A654DN93</accession>
<evidence type="ECO:0000256" key="3">
    <source>
        <dbReference type="ARBA" id="ARBA00022898"/>
    </source>
</evidence>
<dbReference type="PANTHER" id="PTHR48097:SF5">
    <property type="entry name" value="LOW SPECIFICITY L-THREONINE ALDOLASE"/>
    <property type="match status" value="1"/>
</dbReference>
<proteinExistence type="inferred from homology"/>
<dbReference type="GO" id="GO:0006520">
    <property type="term" value="P:amino acid metabolic process"/>
    <property type="evidence" value="ECO:0007669"/>
    <property type="project" value="InterPro"/>
</dbReference>
<dbReference type="PANTHER" id="PTHR48097">
    <property type="entry name" value="L-THREONINE ALDOLASE-RELATED"/>
    <property type="match status" value="1"/>
</dbReference>
<dbReference type="InterPro" id="IPR015424">
    <property type="entry name" value="PyrdxlP-dep_Trfase"/>
</dbReference>
<dbReference type="EMBL" id="CABWMV010000025">
    <property type="protein sequence ID" value="VXD05844.1"/>
    <property type="molecule type" value="Genomic_DNA"/>
</dbReference>
<evidence type="ECO:0000256" key="1">
    <source>
        <dbReference type="ARBA" id="ARBA00001933"/>
    </source>
</evidence>
<sequence>MYNFKNDYSEGAHPRILDKLIETNLIQQAGYGEDEYAKAAKSILKKKIANEQAVVYFLSGGTQTNLLVLSFLLRIHEAVISAKTGHISANETGAIEATGHKVITVETLDGKLTPKDITKTLKEHALAPHVVKPRIVYISNSTEIGTIYTLTELEALYVCCQEHHLLLYLDGARLGHALMAENNDLTLKDIGNYADVFYIGGTKNGALLGEAVVFNKPELALDFDYAIKQKGALLAKGRVLSIQFLELFKDDLYFELAQKANSYAMRIAQVIKEKGHSFLTDSTTNQIFPILPKSVIETLSQKYQFYIWKEIDNDYAAIRLITSWATDEEQVASFMEAILKS</sequence>
<evidence type="ECO:0000313" key="6">
    <source>
        <dbReference type="Proteomes" id="UP000432350"/>
    </source>
</evidence>
<dbReference type="SUPFAM" id="SSF53383">
    <property type="entry name" value="PLP-dependent transferases"/>
    <property type="match status" value="1"/>
</dbReference>
<dbReference type="Proteomes" id="UP000432350">
    <property type="component" value="Unassembled WGS sequence"/>
</dbReference>